<evidence type="ECO:0000313" key="2">
    <source>
        <dbReference type="EMBL" id="KAK2114703.1"/>
    </source>
</evidence>
<name>A0ABQ9VZ97_SAGOE</name>
<keyword evidence="1" id="KW-0732">Signal</keyword>
<gene>
    <name evidence="2" type="ORF">P7K49_008969</name>
</gene>
<proteinExistence type="predicted"/>
<protein>
    <submittedName>
        <fullName evidence="2">Uncharacterized protein</fullName>
    </submittedName>
</protein>
<keyword evidence="3" id="KW-1185">Reference proteome</keyword>
<feature type="non-terminal residue" evidence="2">
    <location>
        <position position="145"/>
    </location>
</feature>
<accession>A0ABQ9VZ97</accession>
<sequence length="145" mass="15464">MVLVALCLVSHHVYLQISPEPALLLPQPFPSSPCPVSAAQYRRPVPLTPHPTSARTTYAQNPLLAFCSGDPSKPGPHLSLQKECATLFLTSALESLNSPQHTLTCLHPAPGSSSLLTPLFGATPLPHSHVHGQAVHKLSLTELFS</sequence>
<evidence type="ECO:0000256" key="1">
    <source>
        <dbReference type="SAM" id="SignalP"/>
    </source>
</evidence>
<feature type="signal peptide" evidence="1">
    <location>
        <begin position="1"/>
        <end position="15"/>
    </location>
</feature>
<reference evidence="2 3" key="1">
    <citation type="submission" date="2023-05" db="EMBL/GenBank/DDBJ databases">
        <title>B98-5 Cell Line De Novo Hybrid Assembly: An Optical Mapping Approach.</title>
        <authorList>
            <person name="Kananen K."/>
            <person name="Auerbach J.A."/>
            <person name="Kautto E."/>
            <person name="Blachly J.S."/>
        </authorList>
    </citation>
    <scope>NUCLEOTIDE SEQUENCE [LARGE SCALE GENOMIC DNA]</scope>
    <source>
        <strain evidence="2">B95-8</strain>
        <tissue evidence="2">Cell line</tissue>
    </source>
</reference>
<dbReference type="EMBL" id="JASSZA010000004">
    <property type="protein sequence ID" value="KAK2114703.1"/>
    <property type="molecule type" value="Genomic_DNA"/>
</dbReference>
<comment type="caution">
    <text evidence="2">The sequence shown here is derived from an EMBL/GenBank/DDBJ whole genome shotgun (WGS) entry which is preliminary data.</text>
</comment>
<organism evidence="2 3">
    <name type="scientific">Saguinus oedipus</name>
    <name type="common">Cotton-top tamarin</name>
    <name type="synonym">Oedipomidas oedipus</name>
    <dbReference type="NCBI Taxonomy" id="9490"/>
    <lineage>
        <taxon>Eukaryota</taxon>
        <taxon>Metazoa</taxon>
        <taxon>Chordata</taxon>
        <taxon>Craniata</taxon>
        <taxon>Vertebrata</taxon>
        <taxon>Euteleostomi</taxon>
        <taxon>Mammalia</taxon>
        <taxon>Eutheria</taxon>
        <taxon>Euarchontoglires</taxon>
        <taxon>Primates</taxon>
        <taxon>Haplorrhini</taxon>
        <taxon>Platyrrhini</taxon>
        <taxon>Cebidae</taxon>
        <taxon>Callitrichinae</taxon>
        <taxon>Saguinus</taxon>
    </lineage>
</organism>
<feature type="chain" id="PRO_5046065345" evidence="1">
    <location>
        <begin position="16"/>
        <end position="145"/>
    </location>
</feature>
<evidence type="ECO:0000313" key="3">
    <source>
        <dbReference type="Proteomes" id="UP001266305"/>
    </source>
</evidence>
<dbReference type="Proteomes" id="UP001266305">
    <property type="component" value="Unassembled WGS sequence"/>
</dbReference>